<dbReference type="SMART" id="SM00248">
    <property type="entry name" value="ANK"/>
    <property type="match status" value="36"/>
</dbReference>
<dbReference type="PROSITE" id="PS50297">
    <property type="entry name" value="ANK_REP_REGION"/>
    <property type="match status" value="1"/>
</dbReference>
<feature type="repeat" description="ANK" evidence="3">
    <location>
        <begin position="470"/>
        <end position="504"/>
    </location>
</feature>
<feature type="region of interest" description="Disordered" evidence="5">
    <location>
        <begin position="1675"/>
        <end position="1698"/>
    </location>
</feature>
<dbReference type="Proteomes" id="UP000193920">
    <property type="component" value="Unassembled WGS sequence"/>
</dbReference>
<feature type="compositionally biased region" description="Low complexity" evidence="5">
    <location>
        <begin position="1715"/>
        <end position="1729"/>
    </location>
</feature>
<keyword evidence="1" id="KW-0677">Repeat</keyword>
<feature type="region of interest" description="Disordered" evidence="5">
    <location>
        <begin position="1608"/>
        <end position="1631"/>
    </location>
</feature>
<dbReference type="Pfam" id="PF12796">
    <property type="entry name" value="Ank_2"/>
    <property type="match status" value="9"/>
</dbReference>
<dbReference type="PANTHER" id="PTHR24198">
    <property type="entry name" value="ANKYRIN REPEAT AND PROTEIN KINASE DOMAIN-CONTAINING PROTEIN"/>
    <property type="match status" value="1"/>
</dbReference>
<feature type="compositionally biased region" description="Polar residues" evidence="5">
    <location>
        <begin position="1779"/>
        <end position="1789"/>
    </location>
</feature>
<evidence type="ECO:0000256" key="1">
    <source>
        <dbReference type="ARBA" id="ARBA00022737"/>
    </source>
</evidence>
<feature type="compositionally biased region" description="Polar residues" evidence="5">
    <location>
        <begin position="1730"/>
        <end position="1751"/>
    </location>
</feature>
<evidence type="ECO:0000256" key="2">
    <source>
        <dbReference type="ARBA" id="ARBA00023043"/>
    </source>
</evidence>
<comment type="caution">
    <text evidence="6">The sequence shown here is derived from an EMBL/GenBank/DDBJ whole genome shotgun (WGS) entry which is preliminary data.</text>
</comment>
<dbReference type="SUPFAM" id="SSF48403">
    <property type="entry name" value="Ankyrin repeat"/>
    <property type="match status" value="5"/>
</dbReference>
<dbReference type="Pfam" id="PF13857">
    <property type="entry name" value="Ank_5"/>
    <property type="match status" value="1"/>
</dbReference>
<feature type="repeat" description="ANK" evidence="3">
    <location>
        <begin position="1974"/>
        <end position="2006"/>
    </location>
</feature>
<feature type="compositionally biased region" description="Low complexity" evidence="5">
    <location>
        <begin position="1755"/>
        <end position="1777"/>
    </location>
</feature>
<keyword evidence="7" id="KW-1185">Reference proteome</keyword>
<name>A0A1Y2ETQ8_9FUNG</name>
<keyword evidence="2 3" id="KW-0040">ANK repeat</keyword>
<protein>
    <submittedName>
        <fullName evidence="6">Ankyrin</fullName>
    </submittedName>
</protein>
<dbReference type="PANTHER" id="PTHR24198:SF165">
    <property type="entry name" value="ANKYRIN REPEAT-CONTAINING PROTEIN-RELATED"/>
    <property type="match status" value="1"/>
</dbReference>
<feature type="region of interest" description="Disordered" evidence="5">
    <location>
        <begin position="1715"/>
        <end position="1797"/>
    </location>
</feature>
<gene>
    <name evidence="6" type="ORF">LY90DRAFT_502375</name>
</gene>
<feature type="repeat" description="ANK" evidence="3">
    <location>
        <begin position="1836"/>
        <end position="1868"/>
    </location>
</feature>
<dbReference type="InterPro" id="IPR002110">
    <property type="entry name" value="Ankyrin_rpt"/>
</dbReference>
<dbReference type="STRING" id="1754190.A0A1Y2ETQ8"/>
<evidence type="ECO:0000313" key="6">
    <source>
        <dbReference type="EMBL" id="ORY74941.1"/>
    </source>
</evidence>
<dbReference type="EMBL" id="MCOG01000027">
    <property type="protein sequence ID" value="ORY74941.1"/>
    <property type="molecule type" value="Genomic_DNA"/>
</dbReference>
<keyword evidence="4" id="KW-0175">Coiled coil</keyword>
<organism evidence="6 7">
    <name type="scientific">Neocallimastix californiae</name>
    <dbReference type="NCBI Taxonomy" id="1754190"/>
    <lineage>
        <taxon>Eukaryota</taxon>
        <taxon>Fungi</taxon>
        <taxon>Fungi incertae sedis</taxon>
        <taxon>Chytridiomycota</taxon>
        <taxon>Chytridiomycota incertae sedis</taxon>
        <taxon>Neocallimastigomycetes</taxon>
        <taxon>Neocallimastigales</taxon>
        <taxon>Neocallimastigaceae</taxon>
        <taxon>Neocallimastix</taxon>
    </lineage>
</organism>
<dbReference type="PRINTS" id="PR01415">
    <property type="entry name" value="ANKYRIN"/>
</dbReference>
<feature type="repeat" description="ANK" evidence="3">
    <location>
        <begin position="435"/>
        <end position="467"/>
    </location>
</feature>
<accession>A0A1Y2ETQ8</accession>
<feature type="compositionally biased region" description="Low complexity" evidence="5">
    <location>
        <begin position="1611"/>
        <end position="1620"/>
    </location>
</feature>
<dbReference type="InterPro" id="IPR036770">
    <property type="entry name" value="Ankyrin_rpt-contain_sf"/>
</dbReference>
<dbReference type="Gene3D" id="1.25.40.20">
    <property type="entry name" value="Ankyrin repeat-containing domain"/>
    <property type="match status" value="10"/>
</dbReference>
<reference evidence="6 7" key="1">
    <citation type="submission" date="2016-08" db="EMBL/GenBank/DDBJ databases">
        <title>A Parts List for Fungal Cellulosomes Revealed by Comparative Genomics.</title>
        <authorList>
            <consortium name="DOE Joint Genome Institute"/>
            <person name="Haitjema C.H."/>
            <person name="Gilmore S.P."/>
            <person name="Henske J.K."/>
            <person name="Solomon K.V."/>
            <person name="De Groot R."/>
            <person name="Kuo A."/>
            <person name="Mondo S.J."/>
            <person name="Salamov A.A."/>
            <person name="Labutti K."/>
            <person name="Zhao Z."/>
            <person name="Chiniquy J."/>
            <person name="Barry K."/>
            <person name="Brewer H.M."/>
            <person name="Purvine S.O."/>
            <person name="Wright A.T."/>
            <person name="Boxma B."/>
            <person name="Van Alen T."/>
            <person name="Hackstein J.H."/>
            <person name="Baker S.E."/>
            <person name="Grigoriev I.V."/>
            <person name="O'Malley M.A."/>
        </authorList>
    </citation>
    <scope>NUCLEOTIDE SEQUENCE [LARGE SCALE GENOMIC DNA]</scope>
    <source>
        <strain evidence="6 7">G1</strain>
    </source>
</reference>
<evidence type="ECO:0000256" key="4">
    <source>
        <dbReference type="SAM" id="Coils"/>
    </source>
</evidence>
<feature type="coiled-coil region" evidence="4">
    <location>
        <begin position="936"/>
        <end position="964"/>
    </location>
</feature>
<evidence type="ECO:0000256" key="5">
    <source>
        <dbReference type="SAM" id="MobiDB-lite"/>
    </source>
</evidence>
<feature type="repeat" description="ANK" evidence="3">
    <location>
        <begin position="1939"/>
        <end position="1973"/>
    </location>
</feature>
<sequence>MIPKFNGTNIIGLNEHINNARKENYIKDTISFFESNPDKENFNAEEIYNDIISLKTVDIIKNNIKLFEHKYKNIYNNFILIIKCVENEISYEIIDFLLSKYIKDEKYNDLYFCFLMNLLEREKYDIIKLFLKNGFNINIALIKRYKYNLLFYLLDSTKYVFNNTYKKLEFLLMNGIDINTKVDLNFNNQNSVNNNFSIDKNYNMLCIIDLLISRIVSNYDEFYFLFLRLIINFYSKNSKYSSVKDTLINKGHKIKLNLDKLNLISYKLLAYNDIDLKVTNLFLSFYDDDREKFINSKLFSLITDDKTEDINKKRNQILNKYKIYIGLKEKNYYDNIDKLFSYIKRNKVKEFKEFLEEHQSLINSKNFESKTPLMYAAQYCFNNSEIFEILLNYNSNKDLIDNYGSTALHIACETNNYKVIPKLVTVNNINLKDKNGNTPLLVALKEYNYECLTALLSNNYKINVNEVDNKGNTPLMYAVSNFKGSTDIIDLLIKNGAIRDLKNYDGLTALHIACLINNPKAVPKVITENNADFTNGPLRTPLMIAFQENNYECIIGLLKSKYRIDVNIRDLDSVTPLMRSLDYYKKAPEMLDLIIKRGANKNLTNKLGITALHLACRANIFEAIPKLITNENINYKGSILRDTPISIAVLRNSYESVKLLLSLESHPVDLNITYNQENNTLLMIAVNGSTTEIIDLLINNGLSKDQINTNKSTALHLACERNRYDLIPKLITEKNVNFKDTNEDTPLLICLKKKHFECAYALLSTTSSYEFDKNNEYLTESLLYTIENKYNDEKIFQLLMKNKAFIRWKKFKKNINKIINNTYYMKFIITNGFYIYKDDKLQLITTPLIFSIQNNLINFTKQILMINTSNINEKDKNQKPALFYSIENKNDEYFKLIINCDQLNIEATNAESMNALMYALLLNEEIVIKSLLLKYIDIYERDINENEKLKKKVNENKIDNTNKKNSDNYKKNKDVFDLMDLMLVINVKNYKKIKMMVEKLTSENINKLYNKKTIMSHLIDNVIDDEEIYNVMFKKGAYIDYSYISNDKNSKYLLIEKNIGLIRSIVHNGIITITKKSNKKINIKTPVIYFLNNTKNAIVQLLLDYGASVNESDEKGLTPIFHAIKNNNIRLCELLLKKYHADITVRNDMDQTPLQFISHLKKCSSIVKKKFISLLCSNNNQSNINSTIVDSNVNTNSNVNNTYSKSNDITEINLAIKEKNYKSIKMMIKKLTLENINNIYNGKTIMCQLIDHVIDDEEIYDIMFKKGAYINRRYIFNNWLNHLIVSNAGLIKSIVRNGINVKVSNNDEILHSETPVIFSVLSNKINLVETLLNHGGSIEETDEEGNTPIFYAIKTGNTKLTRLFLTKYNPDISKKNKNDLTPLEYALELKHYDKNTIKSIINELKNYSKKKVINSVKRQKQVVYKMFIKEGRIENVNKYYNGKTIMSHLIDDKVDNEELFNLLFSKGAYINPIYLNDVPKKYFLIQQNKGLMKSIIRNGLIIGTPNNRNDEIAYTRVSTPVMYFIKHGKISVAKGLLENNANANEVDEEGFTPLFQAIKSNHSNIFSLLLNKFNADVTHKNKKGQTPLMYALQRNPKSNYVIELQEYNKRSSSSAVTPSSVKGNSSKSDEIVLNSQETIKTPSEMNNKMIKKKTENMKDIKEEILIKEKLNDTNINQEIPNNNNQINNNPLHGNENNNNKIYTEEIQNNVKKPQEIQNNNKNPQEIQNNDKSPQEIQNNDKSPQEIQNNIKKPQENQNNDKNLQENQNNNVNPQEIQSDNKPTDYSKNVDNNDNKIEDTDQFKYPELHYACIKESIEFIPLFIESEVYDINSKCFDGSTPLLVSIKFGKIKSIEELLKYKPDFTIPDNTGETPLSYLLKHPSPTNNNILFMLIPSLSLKQTYSPYNLTPFYYLIKYGNKEGIRKLSQQPEFIIDELNEKGDSVLFYLVKQEPVNLELVELLLQLGANVNFENREPKVPLIYAIERQNIKLVRLLLKYKADINYKLRNSLTPLKYTVIINSITFAKELLSVKNNKK</sequence>
<dbReference type="PROSITE" id="PS50088">
    <property type="entry name" value="ANK_REPEAT"/>
    <property type="match status" value="6"/>
</dbReference>
<evidence type="ECO:0000313" key="7">
    <source>
        <dbReference type="Proteomes" id="UP000193920"/>
    </source>
</evidence>
<proteinExistence type="predicted"/>
<feature type="repeat" description="ANK" evidence="3">
    <location>
        <begin position="1311"/>
        <end position="1343"/>
    </location>
</feature>
<evidence type="ECO:0000256" key="3">
    <source>
        <dbReference type="PROSITE-ProRule" id="PRU00023"/>
    </source>
</evidence>
<dbReference type="OrthoDB" id="9995210at2759"/>